<dbReference type="PANTHER" id="PTHR43415:SF3">
    <property type="entry name" value="GNAT-FAMILY ACETYLTRANSFERASE"/>
    <property type="match status" value="1"/>
</dbReference>
<dbReference type="InterPro" id="IPR000182">
    <property type="entry name" value="GNAT_dom"/>
</dbReference>
<organism evidence="2 3">
    <name type="scientific">Halobacillus alkaliphilus</name>
    <dbReference type="NCBI Taxonomy" id="396056"/>
    <lineage>
        <taxon>Bacteria</taxon>
        <taxon>Bacillati</taxon>
        <taxon>Bacillota</taxon>
        <taxon>Bacilli</taxon>
        <taxon>Bacillales</taxon>
        <taxon>Bacillaceae</taxon>
        <taxon>Halobacillus</taxon>
    </lineage>
</organism>
<dbReference type="Proteomes" id="UP000198897">
    <property type="component" value="Unassembled WGS sequence"/>
</dbReference>
<dbReference type="Gene3D" id="3.40.630.30">
    <property type="match status" value="1"/>
</dbReference>
<gene>
    <name evidence="2" type="ORF">SAMN05216353_12167</name>
</gene>
<sequence length="186" mass="21506">MLKGHLVDLRPVSRKDLEDLYTWANDESLTFLSSGSESANQNNNPLEALQAQYEKNLNSHHLWEHGTVFIVYSKATKKPIGKCDYRNLNPVTRVAEIGLTIGERDYWGRGYGKDIIYTLLNHLFYTLNLERVQLDTWSGNHQALRLYEKVGFQLEGQLRRNEFVQGSYYDTILMGILKSEFESGTR</sequence>
<evidence type="ECO:0000313" key="3">
    <source>
        <dbReference type="Proteomes" id="UP000198897"/>
    </source>
</evidence>
<accession>A0A1I2P0A6</accession>
<evidence type="ECO:0000313" key="2">
    <source>
        <dbReference type="EMBL" id="SFG06941.1"/>
    </source>
</evidence>
<dbReference type="PANTHER" id="PTHR43415">
    <property type="entry name" value="SPERMIDINE N(1)-ACETYLTRANSFERASE"/>
    <property type="match status" value="1"/>
</dbReference>
<evidence type="ECO:0000259" key="1">
    <source>
        <dbReference type="PROSITE" id="PS51186"/>
    </source>
</evidence>
<dbReference type="SUPFAM" id="SSF55729">
    <property type="entry name" value="Acyl-CoA N-acyltransferases (Nat)"/>
    <property type="match status" value="1"/>
</dbReference>
<keyword evidence="2" id="KW-0808">Transferase</keyword>
<dbReference type="RefSeq" id="WP_089752291.1">
    <property type="nucleotide sequence ID" value="NZ_FOOG01000021.1"/>
</dbReference>
<protein>
    <submittedName>
        <fullName evidence="2">Protein N-acetyltransferase, RimJ/RimL family</fullName>
    </submittedName>
</protein>
<proteinExistence type="predicted"/>
<keyword evidence="3" id="KW-1185">Reference proteome</keyword>
<dbReference type="EMBL" id="FOOG01000021">
    <property type="protein sequence ID" value="SFG06941.1"/>
    <property type="molecule type" value="Genomic_DNA"/>
</dbReference>
<name>A0A1I2P0A6_9BACI</name>
<dbReference type="OrthoDB" id="9795206at2"/>
<dbReference type="Pfam" id="PF13302">
    <property type="entry name" value="Acetyltransf_3"/>
    <property type="match status" value="1"/>
</dbReference>
<dbReference type="InterPro" id="IPR016181">
    <property type="entry name" value="Acyl_CoA_acyltransferase"/>
</dbReference>
<reference evidence="3" key="1">
    <citation type="submission" date="2016-10" db="EMBL/GenBank/DDBJ databases">
        <authorList>
            <person name="Varghese N."/>
            <person name="Submissions S."/>
        </authorList>
    </citation>
    <scope>NUCLEOTIDE SEQUENCE [LARGE SCALE GENOMIC DNA]</scope>
    <source>
        <strain evidence="3">FP5</strain>
    </source>
</reference>
<dbReference type="PROSITE" id="PS51186">
    <property type="entry name" value="GNAT"/>
    <property type="match status" value="1"/>
</dbReference>
<feature type="domain" description="N-acetyltransferase" evidence="1">
    <location>
        <begin position="7"/>
        <end position="175"/>
    </location>
</feature>
<dbReference type="AlphaFoldDB" id="A0A1I2P0A6"/>
<dbReference type="GO" id="GO:0016747">
    <property type="term" value="F:acyltransferase activity, transferring groups other than amino-acyl groups"/>
    <property type="evidence" value="ECO:0007669"/>
    <property type="project" value="InterPro"/>
</dbReference>